<dbReference type="OrthoDB" id="245150at2759"/>
<evidence type="ECO:0000256" key="7">
    <source>
        <dbReference type="ARBA" id="ARBA00030094"/>
    </source>
</evidence>
<dbReference type="FunFam" id="1.10.10.570:FF:000003">
    <property type="entry name" value="Vacuolar protein-sorting-associated protein 25"/>
    <property type="match status" value="1"/>
</dbReference>
<dbReference type="GO" id="GO:0005198">
    <property type="term" value="F:structural molecule activity"/>
    <property type="evidence" value="ECO:0007669"/>
    <property type="project" value="TreeGrafter"/>
</dbReference>
<sequence length="176" mass="21026">MPEVDMDWPWQYNFPPFYTLQQHPETRAKQVDAWKSLILNYCEQTKTYTIDVRETENPLFNNTTINRKLDGGVITSILSELQRTGNACPIDKNKHRWEIYWHTIEEWAAIIYDFVNERGLQNTVVTLYELTQSEDNKELMFYGMHREVLIKVLRELENQRKCELILDDDVEGAKFF</sequence>
<protein>
    <recommendedName>
        <fullName evidence="3">Vacuolar protein-sorting-associated protein 25</fullName>
    </recommendedName>
    <alternativeName>
        <fullName evidence="7">ESCRT-II complex subunit VPS25</fullName>
    </alternativeName>
</protein>
<evidence type="ECO:0000313" key="8">
    <source>
        <dbReference type="EMBL" id="CAG9857399.1"/>
    </source>
</evidence>
<dbReference type="EMBL" id="OU900107">
    <property type="protein sequence ID" value="CAG9857399.1"/>
    <property type="molecule type" value="Genomic_DNA"/>
</dbReference>
<evidence type="ECO:0000313" key="9">
    <source>
        <dbReference type="Proteomes" id="UP001153712"/>
    </source>
</evidence>
<organism evidence="8 9">
    <name type="scientific">Phyllotreta striolata</name>
    <name type="common">Striped flea beetle</name>
    <name type="synonym">Crioceris striolata</name>
    <dbReference type="NCBI Taxonomy" id="444603"/>
    <lineage>
        <taxon>Eukaryota</taxon>
        <taxon>Metazoa</taxon>
        <taxon>Ecdysozoa</taxon>
        <taxon>Arthropoda</taxon>
        <taxon>Hexapoda</taxon>
        <taxon>Insecta</taxon>
        <taxon>Pterygota</taxon>
        <taxon>Neoptera</taxon>
        <taxon>Endopterygota</taxon>
        <taxon>Coleoptera</taxon>
        <taxon>Polyphaga</taxon>
        <taxon>Cucujiformia</taxon>
        <taxon>Chrysomeloidea</taxon>
        <taxon>Chrysomelidae</taxon>
        <taxon>Galerucinae</taxon>
        <taxon>Alticini</taxon>
        <taxon>Phyllotreta</taxon>
    </lineage>
</organism>
<keyword evidence="5" id="KW-0963">Cytoplasm</keyword>
<evidence type="ECO:0000256" key="5">
    <source>
        <dbReference type="ARBA" id="ARBA00022490"/>
    </source>
</evidence>
<comment type="similarity">
    <text evidence="2">Belongs to the VPS25 family.</text>
</comment>
<dbReference type="InterPro" id="IPR014041">
    <property type="entry name" value="ESCRT-II_cplx_Vps25-sub_N"/>
</dbReference>
<evidence type="ECO:0000256" key="6">
    <source>
        <dbReference type="ARBA" id="ARBA00022927"/>
    </source>
</evidence>
<dbReference type="Pfam" id="PF05871">
    <property type="entry name" value="ESCRT-II"/>
    <property type="match status" value="1"/>
</dbReference>
<dbReference type="PANTHER" id="PTHR13149:SF0">
    <property type="entry name" value="VACUOLAR PROTEIN-SORTING-ASSOCIATED PROTEIN 25"/>
    <property type="match status" value="1"/>
</dbReference>
<dbReference type="GO" id="GO:0042803">
    <property type="term" value="F:protein homodimerization activity"/>
    <property type="evidence" value="ECO:0007669"/>
    <property type="project" value="TreeGrafter"/>
</dbReference>
<dbReference type="GO" id="GO:0016236">
    <property type="term" value="P:macroautophagy"/>
    <property type="evidence" value="ECO:0007669"/>
    <property type="project" value="UniProtKB-ARBA"/>
</dbReference>
<comment type="subcellular location">
    <subcellularLocation>
        <location evidence="1">Cytoplasm</location>
    </subcellularLocation>
</comment>
<proteinExistence type="inferred from homology"/>
<dbReference type="InterPro" id="IPR008570">
    <property type="entry name" value="ESCRT-II_cplx_Vps25-sub"/>
</dbReference>
<dbReference type="FunFam" id="1.10.10.10:FF:000141">
    <property type="entry name" value="vacuolar protein-sorting-associated protein 25"/>
    <property type="match status" value="1"/>
</dbReference>
<dbReference type="Gene3D" id="1.10.10.570">
    <property type="entry name" value="Winged helix' DNA-binding domain. Chain C. Domain 1"/>
    <property type="match status" value="1"/>
</dbReference>
<dbReference type="PANTHER" id="PTHR13149">
    <property type="entry name" value="VACUOLAR PROTEIN SORTING-ASSOCIATED PROTEIN VPS25"/>
    <property type="match status" value="1"/>
</dbReference>
<gene>
    <name evidence="8" type="ORF">PHYEVI_LOCUS3804</name>
</gene>
<dbReference type="GO" id="GO:0000814">
    <property type="term" value="C:ESCRT II complex"/>
    <property type="evidence" value="ECO:0007669"/>
    <property type="project" value="InterPro"/>
</dbReference>
<keyword evidence="4" id="KW-0813">Transport</keyword>
<keyword evidence="9" id="KW-1185">Reference proteome</keyword>
<evidence type="ECO:0000256" key="4">
    <source>
        <dbReference type="ARBA" id="ARBA00022448"/>
    </source>
</evidence>
<accession>A0A9N9XKG8</accession>
<dbReference type="Gene3D" id="1.10.10.10">
    <property type="entry name" value="Winged helix-like DNA-binding domain superfamily/Winged helix DNA-binding domain"/>
    <property type="match status" value="1"/>
</dbReference>
<evidence type="ECO:0000256" key="3">
    <source>
        <dbReference type="ARBA" id="ARBA00017934"/>
    </source>
</evidence>
<dbReference type="InterPro" id="IPR036388">
    <property type="entry name" value="WH-like_DNA-bd_sf"/>
</dbReference>
<keyword evidence="6" id="KW-0653">Protein transport</keyword>
<dbReference type="AlphaFoldDB" id="A0A9N9XKG8"/>
<name>A0A9N9XKG8_PHYSR</name>
<evidence type="ECO:0000256" key="2">
    <source>
        <dbReference type="ARBA" id="ARBA00009674"/>
    </source>
</evidence>
<dbReference type="SUPFAM" id="SSF46785">
    <property type="entry name" value="Winged helix' DNA-binding domain"/>
    <property type="match status" value="2"/>
</dbReference>
<dbReference type="InterPro" id="IPR036390">
    <property type="entry name" value="WH_DNA-bd_sf"/>
</dbReference>
<dbReference type="Proteomes" id="UP001153712">
    <property type="component" value="Chromosome 14"/>
</dbReference>
<evidence type="ECO:0000256" key="1">
    <source>
        <dbReference type="ARBA" id="ARBA00004496"/>
    </source>
</evidence>
<reference evidence="8" key="1">
    <citation type="submission" date="2022-01" db="EMBL/GenBank/DDBJ databases">
        <authorList>
            <person name="King R."/>
        </authorList>
    </citation>
    <scope>NUCLEOTIDE SEQUENCE</scope>
</reference>
<dbReference type="GO" id="GO:0043328">
    <property type="term" value="P:protein transport to vacuole involved in ubiquitin-dependent protein catabolic process via the multivesicular body sorting pathway"/>
    <property type="evidence" value="ECO:0007669"/>
    <property type="project" value="TreeGrafter"/>
</dbReference>